<comment type="caution">
    <text evidence="1">The sequence shown here is derived from an EMBL/GenBank/DDBJ whole genome shotgun (WGS) entry which is preliminary data.</text>
</comment>
<evidence type="ECO:0000313" key="1">
    <source>
        <dbReference type="EMBL" id="CAJ1394769.1"/>
    </source>
</evidence>
<protein>
    <submittedName>
        <fullName evidence="1">Uncharacterized protein</fullName>
    </submittedName>
</protein>
<proteinExistence type="predicted"/>
<name>A0AA36IWE9_9DINO</name>
<gene>
    <name evidence="1" type="ORF">EVOR1521_LOCUS19355</name>
</gene>
<dbReference type="EMBL" id="CAUJNA010002946">
    <property type="protein sequence ID" value="CAJ1394769.1"/>
    <property type="molecule type" value="Genomic_DNA"/>
</dbReference>
<organism evidence="1 2">
    <name type="scientific">Effrenium voratum</name>
    <dbReference type="NCBI Taxonomy" id="2562239"/>
    <lineage>
        <taxon>Eukaryota</taxon>
        <taxon>Sar</taxon>
        <taxon>Alveolata</taxon>
        <taxon>Dinophyceae</taxon>
        <taxon>Suessiales</taxon>
        <taxon>Symbiodiniaceae</taxon>
        <taxon>Effrenium</taxon>
    </lineage>
</organism>
<dbReference type="AlphaFoldDB" id="A0AA36IWE9"/>
<dbReference type="Proteomes" id="UP001178507">
    <property type="component" value="Unassembled WGS sequence"/>
</dbReference>
<keyword evidence="2" id="KW-1185">Reference proteome</keyword>
<reference evidence="1" key="1">
    <citation type="submission" date="2023-08" db="EMBL/GenBank/DDBJ databases">
        <authorList>
            <person name="Chen Y."/>
            <person name="Shah S."/>
            <person name="Dougan E. K."/>
            <person name="Thang M."/>
            <person name="Chan C."/>
        </authorList>
    </citation>
    <scope>NUCLEOTIDE SEQUENCE</scope>
</reference>
<accession>A0AA36IWE9</accession>
<sequence length="84" mass="9139">MWLRHFCGPTACALVGALPDLRSGMRSFEEDLAVRGLSGTEVVLDQDMIAAASRTYEEDALGLVAGGPAEGYRVMMWRYTEQAA</sequence>
<evidence type="ECO:0000313" key="2">
    <source>
        <dbReference type="Proteomes" id="UP001178507"/>
    </source>
</evidence>